<dbReference type="PRINTS" id="PR00455">
    <property type="entry name" value="HTHTETR"/>
</dbReference>
<evidence type="ECO:0000259" key="5">
    <source>
        <dbReference type="PROSITE" id="PS50977"/>
    </source>
</evidence>
<accession>A0ABW2GFU2</accession>
<dbReference type="Gene3D" id="1.10.357.10">
    <property type="entry name" value="Tetracycline Repressor, domain 2"/>
    <property type="match status" value="1"/>
</dbReference>
<keyword evidence="1" id="KW-0805">Transcription regulation</keyword>
<feature type="DNA-binding region" description="H-T-H motif" evidence="4">
    <location>
        <begin position="36"/>
        <end position="55"/>
    </location>
</feature>
<dbReference type="InterPro" id="IPR050109">
    <property type="entry name" value="HTH-type_TetR-like_transc_reg"/>
</dbReference>
<dbReference type="InterPro" id="IPR009057">
    <property type="entry name" value="Homeodomain-like_sf"/>
</dbReference>
<dbReference type="PANTHER" id="PTHR30055">
    <property type="entry name" value="HTH-TYPE TRANSCRIPTIONAL REGULATOR RUTR"/>
    <property type="match status" value="1"/>
</dbReference>
<gene>
    <name evidence="6" type="ORF">ACFQLX_15645</name>
</gene>
<proteinExistence type="predicted"/>
<name>A0ABW2GFU2_9ACTN</name>
<dbReference type="PROSITE" id="PS50977">
    <property type="entry name" value="HTH_TETR_2"/>
    <property type="match status" value="1"/>
</dbReference>
<dbReference type="RefSeq" id="WP_386415469.1">
    <property type="nucleotide sequence ID" value="NZ_JBHSZO010000022.1"/>
</dbReference>
<protein>
    <submittedName>
        <fullName evidence="6">TetR/AcrR family transcriptional regulator</fullName>
    </submittedName>
</protein>
<dbReference type="Pfam" id="PF00440">
    <property type="entry name" value="TetR_N"/>
    <property type="match status" value="1"/>
</dbReference>
<evidence type="ECO:0000256" key="2">
    <source>
        <dbReference type="ARBA" id="ARBA00023125"/>
    </source>
</evidence>
<dbReference type="PANTHER" id="PTHR30055:SF234">
    <property type="entry name" value="HTH-TYPE TRANSCRIPTIONAL REGULATOR BETI"/>
    <property type="match status" value="1"/>
</dbReference>
<dbReference type="EMBL" id="JBHSZO010000022">
    <property type="protein sequence ID" value="MFC7219593.1"/>
    <property type="molecule type" value="Genomic_DNA"/>
</dbReference>
<evidence type="ECO:0000256" key="3">
    <source>
        <dbReference type="ARBA" id="ARBA00023163"/>
    </source>
</evidence>
<evidence type="ECO:0000313" key="7">
    <source>
        <dbReference type="Proteomes" id="UP001596413"/>
    </source>
</evidence>
<dbReference type="SUPFAM" id="SSF46689">
    <property type="entry name" value="Homeodomain-like"/>
    <property type="match status" value="1"/>
</dbReference>
<evidence type="ECO:0000256" key="4">
    <source>
        <dbReference type="PROSITE-ProRule" id="PRU00335"/>
    </source>
</evidence>
<dbReference type="InterPro" id="IPR001647">
    <property type="entry name" value="HTH_TetR"/>
</dbReference>
<evidence type="ECO:0000313" key="6">
    <source>
        <dbReference type="EMBL" id="MFC7219593.1"/>
    </source>
</evidence>
<reference evidence="7" key="1">
    <citation type="journal article" date="2019" name="Int. J. Syst. Evol. Microbiol.">
        <title>The Global Catalogue of Microorganisms (GCM) 10K type strain sequencing project: providing services to taxonomists for standard genome sequencing and annotation.</title>
        <authorList>
            <consortium name="The Broad Institute Genomics Platform"/>
            <consortium name="The Broad Institute Genome Sequencing Center for Infectious Disease"/>
            <person name="Wu L."/>
            <person name="Ma J."/>
        </authorList>
    </citation>
    <scope>NUCLEOTIDE SEQUENCE [LARGE SCALE GENOMIC DNA]</scope>
    <source>
        <strain evidence="7">CGMCC 1.13681</strain>
    </source>
</reference>
<keyword evidence="7" id="KW-1185">Reference proteome</keyword>
<comment type="caution">
    <text evidence="6">The sequence shown here is derived from an EMBL/GenBank/DDBJ whole genome shotgun (WGS) entry which is preliminary data.</text>
</comment>
<keyword evidence="2 4" id="KW-0238">DNA-binding</keyword>
<keyword evidence="3" id="KW-0804">Transcription</keyword>
<sequence length="220" mass="23801">MAEAMGLRERKKFETGLRIWRTAVRLFTERGFDDVSVAEIAEQSDVSKMTVFNYFGSKEELLFAPIREHFADAARAIRERPPGESAVAAVKRQFVEAVEARDPSVGVTDDPYAYQVRRIIEETPALLARARLLALGGGDELVEALREGGGDELRARVAAGLLTAARNSLIAQIKEQMLAGVPVDEVAGEAVRAAGTAFAMVENGLGDYGARPGPEGTPRD</sequence>
<feature type="domain" description="HTH tetR-type" evidence="5">
    <location>
        <begin position="13"/>
        <end position="73"/>
    </location>
</feature>
<dbReference type="Proteomes" id="UP001596413">
    <property type="component" value="Unassembled WGS sequence"/>
</dbReference>
<evidence type="ECO:0000256" key="1">
    <source>
        <dbReference type="ARBA" id="ARBA00023015"/>
    </source>
</evidence>
<organism evidence="6 7">
    <name type="scientific">Streptomyces polyrhachis</name>
    <dbReference type="NCBI Taxonomy" id="1282885"/>
    <lineage>
        <taxon>Bacteria</taxon>
        <taxon>Bacillati</taxon>
        <taxon>Actinomycetota</taxon>
        <taxon>Actinomycetes</taxon>
        <taxon>Kitasatosporales</taxon>
        <taxon>Streptomycetaceae</taxon>
        <taxon>Streptomyces</taxon>
    </lineage>
</organism>